<keyword evidence="4" id="KW-0251">Elongation factor</keyword>
<dbReference type="GO" id="GO:0003746">
    <property type="term" value="F:translation elongation factor activity"/>
    <property type="evidence" value="ECO:0007669"/>
    <property type="project" value="UniProtKB-KW"/>
</dbReference>
<proteinExistence type="predicted"/>
<dbReference type="GO" id="GO:0032790">
    <property type="term" value="P:ribosome disassembly"/>
    <property type="evidence" value="ECO:0007669"/>
    <property type="project" value="TreeGrafter"/>
</dbReference>
<dbReference type="CDD" id="cd03713">
    <property type="entry name" value="EFG_mtEFG_C"/>
    <property type="match status" value="1"/>
</dbReference>
<dbReference type="EMBL" id="AJWZ01010455">
    <property type="protein sequence ID" value="EKC48388.1"/>
    <property type="molecule type" value="Genomic_DNA"/>
</dbReference>
<dbReference type="InterPro" id="IPR014721">
    <property type="entry name" value="Ribsml_uS5_D2-typ_fold_subgr"/>
</dbReference>
<accession>K1RSI1</accession>
<dbReference type="Pfam" id="PF00679">
    <property type="entry name" value="EFG_C"/>
    <property type="match status" value="1"/>
</dbReference>
<evidence type="ECO:0000259" key="3">
    <source>
        <dbReference type="SMART" id="SM00838"/>
    </source>
</evidence>
<protein>
    <submittedName>
        <fullName evidence="4">Protein containing Translation elongation factor EFG/EF2</fullName>
    </submittedName>
</protein>
<dbReference type="PANTHER" id="PTHR43261">
    <property type="entry name" value="TRANSLATION ELONGATION FACTOR G-RELATED"/>
    <property type="match status" value="1"/>
</dbReference>
<dbReference type="Gene3D" id="3.30.230.10">
    <property type="match status" value="1"/>
</dbReference>
<organism evidence="4">
    <name type="scientific">human gut metagenome</name>
    <dbReference type="NCBI Taxonomy" id="408170"/>
    <lineage>
        <taxon>unclassified sequences</taxon>
        <taxon>metagenomes</taxon>
        <taxon>organismal metagenomes</taxon>
    </lineage>
</organism>
<evidence type="ECO:0000256" key="2">
    <source>
        <dbReference type="ARBA" id="ARBA00023134"/>
    </source>
</evidence>
<dbReference type="SMART" id="SM00838">
    <property type="entry name" value="EFG_C"/>
    <property type="match status" value="1"/>
</dbReference>
<keyword evidence="1" id="KW-0547">Nucleotide-binding</keyword>
<evidence type="ECO:0000256" key="1">
    <source>
        <dbReference type="ARBA" id="ARBA00022741"/>
    </source>
</evidence>
<dbReference type="PANTHER" id="PTHR43261:SF6">
    <property type="entry name" value="ELONGATION FACTOR G-LIKE PROTEIN"/>
    <property type="match status" value="1"/>
</dbReference>
<dbReference type="InterPro" id="IPR035647">
    <property type="entry name" value="EFG_III/V"/>
</dbReference>
<keyword evidence="2" id="KW-0342">GTP-binding</keyword>
<feature type="domain" description="Elongation factor EFG" evidence="3">
    <location>
        <begin position="1"/>
        <end position="57"/>
    </location>
</feature>
<evidence type="ECO:0000313" key="4">
    <source>
        <dbReference type="EMBL" id="EKC48388.1"/>
    </source>
</evidence>
<gene>
    <name evidence="4" type="ORF">OBE_15218</name>
</gene>
<dbReference type="SUPFAM" id="SSF54980">
    <property type="entry name" value="EF-G C-terminal domain-like"/>
    <property type="match status" value="1"/>
</dbReference>
<dbReference type="InterPro" id="IPR000640">
    <property type="entry name" value="EFG_V-like"/>
</dbReference>
<dbReference type="AlphaFoldDB" id="K1RSI1"/>
<dbReference type="GO" id="GO:0005525">
    <property type="term" value="F:GTP binding"/>
    <property type="evidence" value="ECO:0007669"/>
    <property type="project" value="UniProtKB-KW"/>
</dbReference>
<reference evidence="4" key="1">
    <citation type="journal article" date="2013" name="Environ. Microbiol.">
        <title>Microbiota from the distal guts of lean and obese adolescents exhibit partial functional redundancy besides clear differences in community structure.</title>
        <authorList>
            <person name="Ferrer M."/>
            <person name="Ruiz A."/>
            <person name="Lanza F."/>
            <person name="Haange S.B."/>
            <person name="Oberbach A."/>
            <person name="Till H."/>
            <person name="Bargiela R."/>
            <person name="Campoy C."/>
            <person name="Segura M.T."/>
            <person name="Richter M."/>
            <person name="von Bergen M."/>
            <person name="Seifert J."/>
            <person name="Suarez A."/>
        </authorList>
    </citation>
    <scope>NUCLEOTIDE SEQUENCE</scope>
</reference>
<comment type="caution">
    <text evidence="4">The sequence shown here is derived from an EMBL/GenBank/DDBJ whole genome shotgun (WGS) entry which is preliminary data.</text>
</comment>
<dbReference type="InterPro" id="IPR035649">
    <property type="entry name" value="EFG_V"/>
</dbReference>
<name>K1RSI1_9ZZZZ</name>
<dbReference type="Gene3D" id="3.30.70.240">
    <property type="match status" value="1"/>
</dbReference>
<sequence>MAGMESDKGFDRLNALVPLAELYRYSTTLSSLTSGSATYTMKFSSYEQVPADVQEKLLKAYTDTDED</sequence>
<keyword evidence="4" id="KW-0648">Protein biosynthesis</keyword>